<dbReference type="PANTHER" id="PTHR46916:SF2">
    <property type="entry name" value="TRANSMEMBRANE PROTEIN 205"/>
    <property type="match status" value="1"/>
</dbReference>
<reference evidence="9 10" key="1">
    <citation type="journal article" date="2014" name="Nature">
        <title>The genomic substrate for adaptive radiation in African cichlid fish.</title>
        <authorList>
            <person name="Brawand D."/>
            <person name="Wagner C.E."/>
            <person name="Li Y.I."/>
            <person name="Malinsky M."/>
            <person name="Keller I."/>
            <person name="Fan S."/>
            <person name="Simakov O."/>
            <person name="Ng A.Y."/>
            <person name="Lim Z.W."/>
            <person name="Bezault E."/>
            <person name="Turner-Maier J."/>
            <person name="Johnson J."/>
            <person name="Alcazar R."/>
            <person name="Noh H.J."/>
            <person name="Russell P."/>
            <person name="Aken B."/>
            <person name="Alfoldi J."/>
            <person name="Amemiya C."/>
            <person name="Azzouzi N."/>
            <person name="Baroiller J.F."/>
            <person name="Barloy-Hubler F."/>
            <person name="Berlin A."/>
            <person name="Bloomquist R."/>
            <person name="Carleton K.L."/>
            <person name="Conte M.A."/>
            <person name="D'Cotta H."/>
            <person name="Eshel O."/>
            <person name="Gaffney L."/>
            <person name="Galibert F."/>
            <person name="Gante H.F."/>
            <person name="Gnerre S."/>
            <person name="Greuter L."/>
            <person name="Guyon R."/>
            <person name="Haddad N.S."/>
            <person name="Haerty W."/>
            <person name="Harris R.M."/>
            <person name="Hofmann H.A."/>
            <person name="Hourlier T."/>
            <person name="Hulata G."/>
            <person name="Jaffe D.B."/>
            <person name="Lara M."/>
            <person name="Lee A.P."/>
            <person name="MacCallum I."/>
            <person name="Mwaiko S."/>
            <person name="Nikaido M."/>
            <person name="Nishihara H."/>
            <person name="Ozouf-Costaz C."/>
            <person name="Penman D.J."/>
            <person name="Przybylski D."/>
            <person name="Rakotomanga M."/>
            <person name="Renn S.C.P."/>
            <person name="Ribeiro F.J."/>
            <person name="Ron M."/>
            <person name="Salzburger W."/>
            <person name="Sanchez-Pulido L."/>
            <person name="Santos M.E."/>
            <person name="Searle S."/>
            <person name="Sharpe T."/>
            <person name="Swofford R."/>
            <person name="Tan F.J."/>
            <person name="Williams L."/>
            <person name="Young S."/>
            <person name="Yin S."/>
            <person name="Okada N."/>
            <person name="Kocher T.D."/>
            <person name="Miska E.A."/>
            <person name="Lander E.S."/>
            <person name="Venkatesh B."/>
            <person name="Fernald R.D."/>
            <person name="Meyer A."/>
            <person name="Ponting C.P."/>
            <person name="Streelman J.T."/>
            <person name="Lindblad-Toh K."/>
            <person name="Seehausen O."/>
            <person name="Di Palma F."/>
        </authorList>
    </citation>
    <scope>NUCLEOTIDE SEQUENCE</scope>
</reference>
<sequence length="221" mass="25238">MTRWNLESIDIISWSFSFGITQRKGKQLSAGDTMVTEGEPTDFVKVLHLMVLSFTWGMQLWVSFIAGFVLIRQVTRHTFGLVQSKLFPVYFYCVLGSNFVSLAVYAVYHPRELLDWHESVQMLLFFVALITAGLNAQWFGPETTELMFLMREVEKEHNLGEEIGLGSQKEAYTKLKEQDPKYKAYRSKFGSYHGLSSLCNLIGFLCTTTNLVYTALNLATI</sequence>
<reference evidence="9" key="3">
    <citation type="submission" date="2025-09" db="UniProtKB">
        <authorList>
            <consortium name="Ensembl"/>
        </authorList>
    </citation>
    <scope>IDENTIFICATION</scope>
</reference>
<feature type="transmembrane region" description="Helical" evidence="7">
    <location>
        <begin position="46"/>
        <end position="69"/>
    </location>
</feature>
<evidence type="ECO:0000256" key="3">
    <source>
        <dbReference type="ARBA" id="ARBA00015041"/>
    </source>
</evidence>
<keyword evidence="4 7" id="KW-0812">Transmembrane</keyword>
<feature type="transmembrane region" description="Helical" evidence="7">
    <location>
        <begin position="89"/>
        <end position="108"/>
    </location>
</feature>
<dbReference type="GeneID" id="101466079"/>
<comment type="similarity">
    <text evidence="2">Belongs to the TMEM205 family.</text>
</comment>
<evidence type="ECO:0000256" key="6">
    <source>
        <dbReference type="ARBA" id="ARBA00023136"/>
    </source>
</evidence>
<dbReference type="KEGG" id="mze:101466079"/>
<evidence type="ECO:0000259" key="8">
    <source>
        <dbReference type="Pfam" id="PF13664"/>
    </source>
</evidence>
<accession>A0A3P9AXP5</accession>
<organism evidence="9 10">
    <name type="scientific">Maylandia zebra</name>
    <name type="common">zebra mbuna</name>
    <dbReference type="NCBI Taxonomy" id="106582"/>
    <lineage>
        <taxon>Eukaryota</taxon>
        <taxon>Metazoa</taxon>
        <taxon>Chordata</taxon>
        <taxon>Craniata</taxon>
        <taxon>Vertebrata</taxon>
        <taxon>Euteleostomi</taxon>
        <taxon>Actinopterygii</taxon>
        <taxon>Neopterygii</taxon>
        <taxon>Teleostei</taxon>
        <taxon>Neoteleostei</taxon>
        <taxon>Acanthomorphata</taxon>
        <taxon>Ovalentaria</taxon>
        <taxon>Cichlomorphae</taxon>
        <taxon>Cichliformes</taxon>
        <taxon>Cichlidae</taxon>
        <taxon>African cichlids</taxon>
        <taxon>Pseudocrenilabrinae</taxon>
        <taxon>Haplochromini</taxon>
        <taxon>Maylandia</taxon>
        <taxon>Maylandia zebra complex</taxon>
    </lineage>
</organism>
<keyword evidence="6 7" id="KW-0472">Membrane</keyword>
<name>A0A3P9AXP5_9CICH</name>
<evidence type="ECO:0000313" key="10">
    <source>
        <dbReference type="Proteomes" id="UP000265160"/>
    </source>
</evidence>
<dbReference type="InterPro" id="IPR042623">
    <property type="entry name" value="TMEM205"/>
</dbReference>
<keyword evidence="10" id="KW-1185">Reference proteome</keyword>
<dbReference type="AlphaFoldDB" id="A0A3P9AXP5"/>
<dbReference type="Pfam" id="PF13664">
    <property type="entry name" value="DUF4149"/>
    <property type="match status" value="1"/>
</dbReference>
<dbReference type="PANTHER" id="PTHR46916">
    <property type="entry name" value="TRANSMEMBRANE PROTEIN 205"/>
    <property type="match status" value="1"/>
</dbReference>
<proteinExistence type="inferred from homology"/>
<dbReference type="GeneTree" id="ENSGT00390000016298"/>
<feature type="domain" description="TMEM205-like" evidence="8">
    <location>
        <begin position="51"/>
        <end position="151"/>
    </location>
</feature>
<keyword evidence="5 7" id="KW-1133">Transmembrane helix</keyword>
<dbReference type="STRING" id="106582.ENSMZEP00005002428"/>
<evidence type="ECO:0000256" key="4">
    <source>
        <dbReference type="ARBA" id="ARBA00022692"/>
    </source>
</evidence>
<dbReference type="Proteomes" id="UP000265160">
    <property type="component" value="LG4"/>
</dbReference>
<dbReference type="Ensembl" id="ENSMZET00005002538.1">
    <property type="protein sequence ID" value="ENSMZEP00005002428.1"/>
    <property type="gene ID" value="ENSMZEG00005001933.1"/>
</dbReference>
<evidence type="ECO:0000313" key="9">
    <source>
        <dbReference type="Ensembl" id="ENSMZEP00005002428.1"/>
    </source>
</evidence>
<dbReference type="InterPro" id="IPR025423">
    <property type="entry name" value="TMEM205-like"/>
</dbReference>
<dbReference type="OrthoDB" id="1641132at2759"/>
<feature type="transmembrane region" description="Helical" evidence="7">
    <location>
        <begin position="120"/>
        <end position="140"/>
    </location>
</feature>
<protein>
    <recommendedName>
        <fullName evidence="3">Transmembrane protein 205</fullName>
    </recommendedName>
</protein>
<evidence type="ECO:0000256" key="2">
    <source>
        <dbReference type="ARBA" id="ARBA00011001"/>
    </source>
</evidence>
<dbReference type="GO" id="GO:0016020">
    <property type="term" value="C:membrane"/>
    <property type="evidence" value="ECO:0007669"/>
    <property type="project" value="UniProtKB-SubCell"/>
</dbReference>
<comment type="subcellular location">
    <subcellularLocation>
        <location evidence="1">Membrane</location>
        <topology evidence="1">Multi-pass membrane protein</topology>
    </subcellularLocation>
</comment>
<reference evidence="9" key="2">
    <citation type="submission" date="2025-08" db="UniProtKB">
        <authorList>
            <consortium name="Ensembl"/>
        </authorList>
    </citation>
    <scope>IDENTIFICATION</scope>
</reference>
<dbReference type="RefSeq" id="XP_004562946.1">
    <property type="nucleotide sequence ID" value="XM_004562889.4"/>
</dbReference>
<evidence type="ECO:0000256" key="1">
    <source>
        <dbReference type="ARBA" id="ARBA00004141"/>
    </source>
</evidence>
<dbReference type="CTD" id="374882"/>
<evidence type="ECO:0000256" key="5">
    <source>
        <dbReference type="ARBA" id="ARBA00022989"/>
    </source>
</evidence>
<evidence type="ECO:0000256" key="7">
    <source>
        <dbReference type="SAM" id="Phobius"/>
    </source>
</evidence>